<comment type="caution">
    <text evidence="2">The sequence shown here is derived from an EMBL/GenBank/DDBJ whole genome shotgun (WGS) entry which is preliminary data.</text>
</comment>
<evidence type="ECO:0000313" key="3">
    <source>
        <dbReference type="Proteomes" id="UP001383192"/>
    </source>
</evidence>
<keyword evidence="3" id="KW-1185">Reference proteome</keyword>
<dbReference type="Pfam" id="PF00201">
    <property type="entry name" value="UDPGT"/>
    <property type="match status" value="1"/>
</dbReference>
<dbReference type="PANTHER" id="PTHR48049">
    <property type="entry name" value="GLYCOSYLTRANSFERASE"/>
    <property type="match status" value="1"/>
</dbReference>
<dbReference type="Proteomes" id="UP001383192">
    <property type="component" value="Unassembled WGS sequence"/>
</dbReference>
<keyword evidence="1" id="KW-0808">Transferase</keyword>
<evidence type="ECO:0000256" key="1">
    <source>
        <dbReference type="ARBA" id="ARBA00022679"/>
    </source>
</evidence>
<evidence type="ECO:0000313" key="2">
    <source>
        <dbReference type="EMBL" id="KAK7026042.1"/>
    </source>
</evidence>
<dbReference type="InterPro" id="IPR050481">
    <property type="entry name" value="UDP-glycosyltransf_plant"/>
</dbReference>
<dbReference type="EMBL" id="JAYKXP010000108">
    <property type="protein sequence ID" value="KAK7026042.1"/>
    <property type="molecule type" value="Genomic_DNA"/>
</dbReference>
<dbReference type="GO" id="GO:0035251">
    <property type="term" value="F:UDP-glucosyltransferase activity"/>
    <property type="evidence" value="ECO:0007669"/>
    <property type="project" value="InterPro"/>
</dbReference>
<proteinExistence type="predicted"/>
<dbReference type="AlphaFoldDB" id="A0AAW0BHY8"/>
<gene>
    <name evidence="2" type="ORF">VNI00_015769</name>
</gene>
<sequence length="290" mass="32577">MLQLNLAANSLIQTDTQLACFGEKGTINIATSVLEKETIECLKDHFQSIGKEYINIAPLLIVPEPSNLREKSDGEEIQTFLDTMQAQFDVRSVVYISFGTFFWPEITSVSAVIEEFLEEQMPFLLAHPVAELPEELAGQISRSGIAKEVTWAPQQQVLAHSATGWFVTHGGWNSMQEAFRYRVPLIHWPIAAEQPLNAALLSLKFNAVFEVRRGERGTKKPYRCGDGPSPAFTDHSLRKELRALLQSLKGDEARRVRGNFEIIADRLASVWEDGGEAQKAFEGFLNRHFT</sequence>
<name>A0AAW0BHY8_9AGAR</name>
<protein>
    <recommendedName>
        <fullName evidence="4">UDP-Glycosyltransferase/glycogen phosphorylase</fullName>
    </recommendedName>
</protein>
<organism evidence="2 3">
    <name type="scientific">Paramarasmius palmivorus</name>
    <dbReference type="NCBI Taxonomy" id="297713"/>
    <lineage>
        <taxon>Eukaryota</taxon>
        <taxon>Fungi</taxon>
        <taxon>Dikarya</taxon>
        <taxon>Basidiomycota</taxon>
        <taxon>Agaricomycotina</taxon>
        <taxon>Agaricomycetes</taxon>
        <taxon>Agaricomycetidae</taxon>
        <taxon>Agaricales</taxon>
        <taxon>Marasmiineae</taxon>
        <taxon>Marasmiaceae</taxon>
        <taxon>Paramarasmius</taxon>
    </lineage>
</organism>
<accession>A0AAW0BHY8</accession>
<evidence type="ECO:0008006" key="4">
    <source>
        <dbReference type="Google" id="ProtNLM"/>
    </source>
</evidence>
<dbReference type="Gene3D" id="3.40.50.2000">
    <property type="entry name" value="Glycogen Phosphorylase B"/>
    <property type="match status" value="1"/>
</dbReference>
<dbReference type="InterPro" id="IPR002213">
    <property type="entry name" value="UDP_glucos_trans"/>
</dbReference>
<reference evidence="2 3" key="1">
    <citation type="submission" date="2024-01" db="EMBL/GenBank/DDBJ databases">
        <title>A draft genome for a cacao thread blight-causing isolate of Paramarasmius palmivorus.</title>
        <authorList>
            <person name="Baruah I.K."/>
            <person name="Bukari Y."/>
            <person name="Amoako-Attah I."/>
            <person name="Meinhardt L.W."/>
            <person name="Bailey B.A."/>
            <person name="Cohen S.P."/>
        </authorList>
    </citation>
    <scope>NUCLEOTIDE SEQUENCE [LARGE SCALE GENOMIC DNA]</scope>
    <source>
        <strain evidence="2 3">GH-12</strain>
    </source>
</reference>
<dbReference type="PANTHER" id="PTHR48049:SF132">
    <property type="entry name" value="GLYCOSYLTRANSFERASE"/>
    <property type="match status" value="1"/>
</dbReference>
<dbReference type="SUPFAM" id="SSF53756">
    <property type="entry name" value="UDP-Glycosyltransferase/glycogen phosphorylase"/>
    <property type="match status" value="1"/>
</dbReference>